<evidence type="ECO:0000259" key="2">
    <source>
        <dbReference type="Pfam" id="PF02894"/>
    </source>
</evidence>
<dbReference type="InterPro" id="IPR004104">
    <property type="entry name" value="Gfo/Idh/MocA-like_OxRdtase_C"/>
</dbReference>
<gene>
    <name evidence="3" type="ORF">SAMN04488541_100816</name>
</gene>
<dbReference type="AlphaFoldDB" id="A0A1I2DUS7"/>
<feature type="domain" description="Gfo/Idh/MocA-like oxidoreductase C-terminal" evidence="2">
    <location>
        <begin position="179"/>
        <end position="440"/>
    </location>
</feature>
<reference evidence="3 4" key="1">
    <citation type="submission" date="2016-10" db="EMBL/GenBank/DDBJ databases">
        <authorList>
            <person name="de Groot N.N."/>
        </authorList>
    </citation>
    <scope>NUCLEOTIDE SEQUENCE [LARGE SCALE GENOMIC DNA]</scope>
    <source>
        <strain>GEY</strain>
        <strain evidence="4">DSM 9560</strain>
    </source>
</reference>
<protein>
    <submittedName>
        <fullName evidence="3">Predicted dehydrogenase</fullName>
    </submittedName>
</protein>
<dbReference type="STRING" id="1003.SAMN04488541_100816"/>
<proteinExistence type="predicted"/>
<dbReference type="Gene3D" id="3.40.50.720">
    <property type="entry name" value="NAD(P)-binding Rossmann-like Domain"/>
    <property type="match status" value="1"/>
</dbReference>
<dbReference type="EMBL" id="FONY01000008">
    <property type="protein sequence ID" value="SFE84217.1"/>
    <property type="molecule type" value="Genomic_DNA"/>
</dbReference>
<evidence type="ECO:0000313" key="4">
    <source>
        <dbReference type="Proteomes" id="UP000199513"/>
    </source>
</evidence>
<dbReference type="Pfam" id="PF01408">
    <property type="entry name" value="GFO_IDH_MocA"/>
    <property type="match status" value="1"/>
</dbReference>
<dbReference type="InterPro" id="IPR006311">
    <property type="entry name" value="TAT_signal"/>
</dbReference>
<name>A0A1I2DUS7_9BACT</name>
<dbReference type="Pfam" id="PF02894">
    <property type="entry name" value="GFO_IDH_MocA_C"/>
    <property type="match status" value="1"/>
</dbReference>
<feature type="domain" description="Gfo/Idh/MocA-like oxidoreductase N-terminal" evidence="1">
    <location>
        <begin position="50"/>
        <end position="166"/>
    </location>
</feature>
<keyword evidence="4" id="KW-1185">Reference proteome</keyword>
<dbReference type="InterPro" id="IPR051450">
    <property type="entry name" value="Gfo/Idh/MocA_Oxidoreductases"/>
</dbReference>
<dbReference type="Gene3D" id="3.30.360.10">
    <property type="entry name" value="Dihydrodipicolinate Reductase, domain 2"/>
    <property type="match status" value="1"/>
</dbReference>
<dbReference type="InterPro" id="IPR000683">
    <property type="entry name" value="Gfo/Idh/MocA-like_OxRdtase_N"/>
</dbReference>
<evidence type="ECO:0000259" key="1">
    <source>
        <dbReference type="Pfam" id="PF01408"/>
    </source>
</evidence>
<dbReference type="PANTHER" id="PTHR43377">
    <property type="entry name" value="BILIVERDIN REDUCTASE A"/>
    <property type="match status" value="1"/>
</dbReference>
<dbReference type="InterPro" id="IPR036291">
    <property type="entry name" value="NAD(P)-bd_dom_sf"/>
</dbReference>
<dbReference type="PROSITE" id="PS51318">
    <property type="entry name" value="TAT"/>
    <property type="match status" value="1"/>
</dbReference>
<dbReference type="SUPFAM" id="SSF51735">
    <property type="entry name" value="NAD(P)-binding Rossmann-fold domains"/>
    <property type="match status" value="1"/>
</dbReference>
<dbReference type="SUPFAM" id="SSF55347">
    <property type="entry name" value="Glyceraldehyde-3-phosphate dehydrogenase-like, C-terminal domain"/>
    <property type="match status" value="1"/>
</dbReference>
<dbReference type="PANTHER" id="PTHR43377:SF2">
    <property type="entry name" value="BINDING ROSSMANN FOLD OXIDOREDUCTASE, PUTATIVE (AFU_ORTHOLOGUE AFUA_4G00560)-RELATED"/>
    <property type="match status" value="1"/>
</dbReference>
<sequence length="453" mass="51572">MKMKNNDHNEINRREFLQKSSTVVAGAVLLNPLDLNAKPKAKMKLAMVGTGVRGAGMWGRDVLKSYSDIVEFVGLCDINQGRVNTVKMGLGLSCPTFTDFEKMMKETKPEWLIITTVDATHHEFIIKGMEMGANIITEKPMTTDEQKCQAILEAEKRTGKKVVVTFNYRYSPHRQKIYELLRNDAIGKITSADFHWYLDVRHGADYFRRWHRLKEKGGTLFVHKATHHFDLLNWWLESEPEEVFGYGALDFYGKNGAVRSTNCRPCPHKGECQFYWDMTKSRELMALYAENEKYDGYLRDGCVFKEDINIYDKMAAQIKYANGVQVSYSLTTYSPYEGYRIAFNGTKGRLEAWIQESQAVDMKDYDEIHLWTSFGGLQTFKIPQSAGHGGGDERLKDKIFRYPNAADPYRQSAGTRDGAMSILVGIAARKSAETGKPVKIADLTELKPLAKRP</sequence>
<evidence type="ECO:0000313" key="3">
    <source>
        <dbReference type="EMBL" id="SFE84217.1"/>
    </source>
</evidence>
<organism evidence="3 4">
    <name type="scientific">Thermoflexibacter ruber</name>
    <dbReference type="NCBI Taxonomy" id="1003"/>
    <lineage>
        <taxon>Bacteria</taxon>
        <taxon>Pseudomonadati</taxon>
        <taxon>Bacteroidota</taxon>
        <taxon>Cytophagia</taxon>
        <taxon>Cytophagales</taxon>
        <taxon>Thermoflexibacteraceae</taxon>
        <taxon>Thermoflexibacter</taxon>
    </lineage>
</organism>
<accession>A0A1I2DUS7</accession>
<dbReference type="Proteomes" id="UP000199513">
    <property type="component" value="Unassembled WGS sequence"/>
</dbReference>
<dbReference type="GO" id="GO:0000166">
    <property type="term" value="F:nucleotide binding"/>
    <property type="evidence" value="ECO:0007669"/>
    <property type="project" value="InterPro"/>
</dbReference>